<dbReference type="GO" id="GO:0000287">
    <property type="term" value="F:magnesium ion binding"/>
    <property type="evidence" value="ECO:0007669"/>
    <property type="project" value="TreeGrafter"/>
</dbReference>
<keyword evidence="3" id="KW-0813">Transport</keyword>
<dbReference type="Pfam" id="PF01544">
    <property type="entry name" value="CorA"/>
    <property type="match status" value="1"/>
</dbReference>
<dbReference type="SUPFAM" id="SSF143865">
    <property type="entry name" value="CorA soluble domain-like"/>
    <property type="match status" value="1"/>
</dbReference>
<evidence type="ECO:0000256" key="3">
    <source>
        <dbReference type="ARBA" id="ARBA00022448"/>
    </source>
</evidence>
<dbReference type="InterPro" id="IPR045863">
    <property type="entry name" value="CorA_TM1_TM2"/>
</dbReference>
<comment type="catalytic activity">
    <reaction evidence="10">
        <text>Mg(2+)(in) = Mg(2+)(out)</text>
        <dbReference type="Rhea" id="RHEA:29827"/>
        <dbReference type="ChEBI" id="CHEBI:18420"/>
    </reaction>
</comment>
<proteinExistence type="inferred from homology"/>
<evidence type="ECO:0000256" key="1">
    <source>
        <dbReference type="ARBA" id="ARBA00004651"/>
    </source>
</evidence>
<dbReference type="PANTHER" id="PTHR46494:SF1">
    <property type="entry name" value="CORA FAMILY METAL ION TRANSPORTER (EUROFUNG)"/>
    <property type="match status" value="1"/>
</dbReference>
<comment type="similarity">
    <text evidence="2">Belongs to the CorA metal ion transporter (MIT) (TC 1.A.35) family.</text>
</comment>
<dbReference type="InterPro" id="IPR002523">
    <property type="entry name" value="MgTranspt_CorA/ZnTranspt_ZntB"/>
</dbReference>
<name>A0A3B0YDL7_9ZZZZ</name>
<keyword evidence="4" id="KW-1003">Cell membrane</keyword>
<feature type="transmembrane region" description="Helical" evidence="12">
    <location>
        <begin position="265"/>
        <end position="285"/>
    </location>
</feature>
<comment type="function">
    <text evidence="11">Mediates influx of magnesium ions. Alternates between open and closed states. Activated by low cytoplasmic Mg(2+) levels. Inactive when cytoplasmic Mg(2+) levels are high.</text>
</comment>
<dbReference type="AlphaFoldDB" id="A0A3B0YDL7"/>
<evidence type="ECO:0000256" key="12">
    <source>
        <dbReference type="SAM" id="Phobius"/>
    </source>
</evidence>
<organism evidence="13">
    <name type="scientific">hydrothermal vent metagenome</name>
    <dbReference type="NCBI Taxonomy" id="652676"/>
    <lineage>
        <taxon>unclassified sequences</taxon>
        <taxon>metagenomes</taxon>
        <taxon>ecological metagenomes</taxon>
    </lineage>
</organism>
<dbReference type="Gene3D" id="1.20.58.340">
    <property type="entry name" value="Magnesium transport protein CorA, transmembrane region"/>
    <property type="match status" value="2"/>
</dbReference>
<sequence>MEAIRIDVHEIIDGDPVPSDWDGFLTHRNDTKRFFRVNISAREPAPLNNVIHAIHENPLVVERCLDPDSVSGVYIYNDMLSLQLPIAQDWQDSVHSKLSILCFPNVLVTICINAQTECSKNLLDNLASVSNRPPGTEGMLFSLLDSIVDHASELTLKARLRVEQLETDMQQIVDEEQLGRHILALKRAAAHFEMALEAKHRTLMALLSLDTRLIDLARIREPLHDVVAHVEHSLRYIERVEDHLGELDRHFLLLLQDRTNNRLRLLTIISAIFMPLTLIAGIYGMNFHDMPELSWHYGYAAVLLTMLSLALGLIWYFHHKGWFH</sequence>
<evidence type="ECO:0000313" key="13">
    <source>
        <dbReference type="EMBL" id="VAW73402.1"/>
    </source>
</evidence>
<evidence type="ECO:0000256" key="9">
    <source>
        <dbReference type="ARBA" id="ARBA00023136"/>
    </source>
</evidence>
<evidence type="ECO:0000256" key="7">
    <source>
        <dbReference type="ARBA" id="ARBA00022989"/>
    </source>
</evidence>
<dbReference type="FunFam" id="1.20.58.340:FF:000004">
    <property type="entry name" value="Magnesium transport protein CorA"/>
    <property type="match status" value="1"/>
</dbReference>
<keyword evidence="9 12" id="KW-0472">Membrane</keyword>
<dbReference type="GO" id="GO:0015095">
    <property type="term" value="F:magnesium ion transmembrane transporter activity"/>
    <property type="evidence" value="ECO:0007669"/>
    <property type="project" value="TreeGrafter"/>
</dbReference>
<keyword evidence="6" id="KW-0460">Magnesium</keyword>
<dbReference type="SUPFAM" id="SSF144083">
    <property type="entry name" value="Magnesium transport protein CorA, transmembrane region"/>
    <property type="match status" value="1"/>
</dbReference>
<gene>
    <name evidence="13" type="ORF">MNBD_GAMMA14-2182</name>
</gene>
<feature type="transmembrane region" description="Helical" evidence="12">
    <location>
        <begin position="297"/>
        <end position="317"/>
    </location>
</feature>
<dbReference type="GO" id="GO:0015087">
    <property type="term" value="F:cobalt ion transmembrane transporter activity"/>
    <property type="evidence" value="ECO:0007669"/>
    <property type="project" value="TreeGrafter"/>
</dbReference>
<evidence type="ECO:0000256" key="4">
    <source>
        <dbReference type="ARBA" id="ARBA00022475"/>
    </source>
</evidence>
<comment type="subcellular location">
    <subcellularLocation>
        <location evidence="1">Cell membrane</location>
        <topology evidence="1">Multi-pass membrane protein</topology>
    </subcellularLocation>
</comment>
<keyword evidence="7 12" id="KW-1133">Transmembrane helix</keyword>
<evidence type="ECO:0000256" key="11">
    <source>
        <dbReference type="ARBA" id="ARBA00045497"/>
    </source>
</evidence>
<dbReference type="EMBL" id="UOFM01000061">
    <property type="protein sequence ID" value="VAW73402.1"/>
    <property type="molecule type" value="Genomic_DNA"/>
</dbReference>
<dbReference type="InterPro" id="IPR045861">
    <property type="entry name" value="CorA_cytoplasmic_dom"/>
</dbReference>
<protein>
    <submittedName>
        <fullName evidence="13">Magnesium and cobalt transport protein CorA</fullName>
    </submittedName>
</protein>
<evidence type="ECO:0000256" key="10">
    <source>
        <dbReference type="ARBA" id="ARBA00034269"/>
    </source>
</evidence>
<keyword evidence="8" id="KW-0406">Ion transport</keyword>
<evidence type="ECO:0000256" key="6">
    <source>
        <dbReference type="ARBA" id="ARBA00022842"/>
    </source>
</evidence>
<dbReference type="PANTHER" id="PTHR46494">
    <property type="entry name" value="CORA FAMILY METAL ION TRANSPORTER (EUROFUNG)"/>
    <property type="match status" value="1"/>
</dbReference>
<dbReference type="GO" id="GO:0005886">
    <property type="term" value="C:plasma membrane"/>
    <property type="evidence" value="ECO:0007669"/>
    <property type="project" value="UniProtKB-SubCell"/>
</dbReference>
<evidence type="ECO:0000256" key="2">
    <source>
        <dbReference type="ARBA" id="ARBA00009765"/>
    </source>
</evidence>
<evidence type="ECO:0000256" key="8">
    <source>
        <dbReference type="ARBA" id="ARBA00023065"/>
    </source>
</evidence>
<evidence type="ECO:0000256" key="5">
    <source>
        <dbReference type="ARBA" id="ARBA00022692"/>
    </source>
</evidence>
<keyword evidence="5 12" id="KW-0812">Transmembrane</keyword>
<accession>A0A3B0YDL7</accession>
<dbReference type="GO" id="GO:0050897">
    <property type="term" value="F:cobalt ion binding"/>
    <property type="evidence" value="ECO:0007669"/>
    <property type="project" value="TreeGrafter"/>
</dbReference>
<reference evidence="13" key="1">
    <citation type="submission" date="2018-06" db="EMBL/GenBank/DDBJ databases">
        <authorList>
            <person name="Zhirakovskaya E."/>
        </authorList>
    </citation>
    <scope>NUCLEOTIDE SEQUENCE</scope>
</reference>